<accession>A0ABN2B5C5</accession>
<dbReference type="EC" id="2.7.13.3" evidence="3"/>
<dbReference type="PROSITE" id="PS50109">
    <property type="entry name" value="HIS_KIN"/>
    <property type="match status" value="1"/>
</dbReference>
<evidence type="ECO:0000259" key="10">
    <source>
        <dbReference type="PROSITE" id="PS50113"/>
    </source>
</evidence>
<comment type="caution">
    <text evidence="11">The sequence shown here is derived from an EMBL/GenBank/DDBJ whole genome shotgun (WGS) entry which is preliminary data.</text>
</comment>
<feature type="domain" description="PAC" evidence="10">
    <location>
        <begin position="849"/>
        <end position="900"/>
    </location>
</feature>
<keyword evidence="6" id="KW-0418">Kinase</keyword>
<dbReference type="InterPro" id="IPR035965">
    <property type="entry name" value="PAS-like_dom_sf"/>
</dbReference>
<dbReference type="SUPFAM" id="SSF47384">
    <property type="entry name" value="Homodimeric domain of signal transducing histidine kinase"/>
    <property type="match status" value="1"/>
</dbReference>
<evidence type="ECO:0000256" key="3">
    <source>
        <dbReference type="ARBA" id="ARBA00012438"/>
    </source>
</evidence>
<dbReference type="NCBIfam" id="TIGR00229">
    <property type="entry name" value="sensory_box"/>
    <property type="match status" value="5"/>
</dbReference>
<dbReference type="InterPro" id="IPR013767">
    <property type="entry name" value="PAS_fold"/>
</dbReference>
<dbReference type="InterPro" id="IPR003018">
    <property type="entry name" value="GAF"/>
</dbReference>
<evidence type="ECO:0000313" key="12">
    <source>
        <dbReference type="Proteomes" id="UP001501470"/>
    </source>
</evidence>
<dbReference type="SMART" id="SM00091">
    <property type="entry name" value="PAS"/>
    <property type="match status" value="6"/>
</dbReference>
<gene>
    <name evidence="11" type="ORF">GCM10009827_057830</name>
</gene>
<dbReference type="InterPro" id="IPR029016">
    <property type="entry name" value="GAF-like_dom_sf"/>
</dbReference>
<dbReference type="SMART" id="SM00388">
    <property type="entry name" value="HisKA"/>
    <property type="match status" value="1"/>
</dbReference>
<dbReference type="PROSITE" id="PS50112">
    <property type="entry name" value="PAS"/>
    <property type="match status" value="6"/>
</dbReference>
<evidence type="ECO:0000256" key="7">
    <source>
        <dbReference type="ARBA" id="ARBA00023012"/>
    </source>
</evidence>
<dbReference type="InterPro" id="IPR052162">
    <property type="entry name" value="Sensor_kinase/Photoreceptor"/>
</dbReference>
<dbReference type="Gene3D" id="3.30.450.40">
    <property type="match status" value="2"/>
</dbReference>
<evidence type="ECO:0000256" key="1">
    <source>
        <dbReference type="ARBA" id="ARBA00000085"/>
    </source>
</evidence>
<dbReference type="SUPFAM" id="SSF55785">
    <property type="entry name" value="PYP-like sensor domain (PAS domain)"/>
    <property type="match status" value="6"/>
</dbReference>
<dbReference type="InterPro" id="IPR036890">
    <property type="entry name" value="HATPase_C_sf"/>
</dbReference>
<dbReference type="Gene3D" id="3.30.450.20">
    <property type="entry name" value="PAS domain"/>
    <property type="match status" value="6"/>
</dbReference>
<name>A0ABN2B5C5_9ACTN</name>
<feature type="domain" description="PAS" evidence="9">
    <location>
        <begin position="897"/>
        <end position="942"/>
    </location>
</feature>
<dbReference type="PRINTS" id="PR00344">
    <property type="entry name" value="BCTRLSENSOR"/>
</dbReference>
<protein>
    <recommendedName>
        <fullName evidence="3">histidine kinase</fullName>
        <ecNumber evidence="3">2.7.13.3</ecNumber>
    </recommendedName>
</protein>
<keyword evidence="4" id="KW-0597">Phosphoprotein</keyword>
<evidence type="ECO:0000256" key="6">
    <source>
        <dbReference type="ARBA" id="ARBA00022777"/>
    </source>
</evidence>
<dbReference type="InterPro" id="IPR013655">
    <property type="entry name" value="PAS_fold_3"/>
</dbReference>
<dbReference type="Pfam" id="PF02518">
    <property type="entry name" value="HATPase_c"/>
    <property type="match status" value="1"/>
</dbReference>
<evidence type="ECO:0000259" key="8">
    <source>
        <dbReference type="PROSITE" id="PS50109"/>
    </source>
</evidence>
<keyword evidence="7" id="KW-0902">Two-component regulatory system</keyword>
<dbReference type="SMART" id="SM00086">
    <property type="entry name" value="PAC"/>
    <property type="match status" value="5"/>
</dbReference>
<dbReference type="InterPro" id="IPR000700">
    <property type="entry name" value="PAS-assoc_C"/>
</dbReference>
<reference evidence="11 12" key="1">
    <citation type="journal article" date="2019" name="Int. J. Syst. Evol. Microbiol.">
        <title>The Global Catalogue of Microorganisms (GCM) 10K type strain sequencing project: providing services to taxonomists for standard genome sequencing and annotation.</title>
        <authorList>
            <consortium name="The Broad Institute Genomics Platform"/>
            <consortium name="The Broad Institute Genome Sequencing Center for Infectious Disease"/>
            <person name="Wu L."/>
            <person name="Ma J."/>
        </authorList>
    </citation>
    <scope>NUCLEOTIDE SEQUENCE [LARGE SCALE GENOMIC DNA]</scope>
    <source>
        <strain evidence="11 12">JCM 15933</strain>
    </source>
</reference>
<dbReference type="InterPro" id="IPR003594">
    <property type="entry name" value="HATPase_dom"/>
</dbReference>
<dbReference type="Pfam" id="PF00989">
    <property type="entry name" value="PAS"/>
    <property type="match status" value="1"/>
</dbReference>
<feature type="domain" description="PAS" evidence="9">
    <location>
        <begin position="145"/>
        <end position="215"/>
    </location>
</feature>
<dbReference type="Pfam" id="PF13185">
    <property type="entry name" value="GAF_2"/>
    <property type="match status" value="2"/>
</dbReference>
<dbReference type="PROSITE" id="PS50113">
    <property type="entry name" value="PAC"/>
    <property type="match status" value="2"/>
</dbReference>
<dbReference type="Pfam" id="PF08448">
    <property type="entry name" value="PAS_4"/>
    <property type="match status" value="1"/>
</dbReference>
<comment type="catalytic activity">
    <reaction evidence="1">
        <text>ATP + protein L-histidine = ADP + protein N-phospho-L-histidine.</text>
        <dbReference type="EC" id="2.7.13.3"/>
    </reaction>
</comment>
<dbReference type="CDD" id="cd00082">
    <property type="entry name" value="HisKA"/>
    <property type="match status" value="1"/>
</dbReference>
<proteinExistence type="predicted"/>
<dbReference type="InterPro" id="IPR013656">
    <property type="entry name" value="PAS_4"/>
</dbReference>
<evidence type="ECO:0000256" key="2">
    <source>
        <dbReference type="ARBA" id="ARBA00004236"/>
    </source>
</evidence>
<dbReference type="Pfam" id="PF08447">
    <property type="entry name" value="PAS_3"/>
    <property type="match status" value="3"/>
</dbReference>
<dbReference type="Gene3D" id="1.10.287.130">
    <property type="match status" value="1"/>
</dbReference>
<dbReference type="Gene3D" id="3.30.565.10">
    <property type="entry name" value="Histidine kinase-like ATPase, C-terminal domain"/>
    <property type="match status" value="1"/>
</dbReference>
<comment type="subcellular location">
    <subcellularLocation>
        <location evidence="2">Cell membrane</location>
    </subcellularLocation>
</comment>
<feature type="domain" description="PAS" evidence="9">
    <location>
        <begin position="36"/>
        <end position="84"/>
    </location>
</feature>
<dbReference type="SMART" id="SM00065">
    <property type="entry name" value="GAF"/>
    <property type="match status" value="2"/>
</dbReference>
<feature type="domain" description="PAS" evidence="9">
    <location>
        <begin position="1025"/>
        <end position="1095"/>
    </location>
</feature>
<keyword evidence="5" id="KW-0808">Transferase</keyword>
<evidence type="ECO:0000256" key="4">
    <source>
        <dbReference type="ARBA" id="ARBA00022553"/>
    </source>
</evidence>
<dbReference type="InterPro" id="IPR005467">
    <property type="entry name" value="His_kinase_dom"/>
</dbReference>
<evidence type="ECO:0000313" key="11">
    <source>
        <dbReference type="EMBL" id="GAA1532388.1"/>
    </source>
</evidence>
<dbReference type="PANTHER" id="PTHR43304:SF1">
    <property type="entry name" value="PAC DOMAIN-CONTAINING PROTEIN"/>
    <property type="match status" value="1"/>
</dbReference>
<dbReference type="InterPro" id="IPR036097">
    <property type="entry name" value="HisK_dim/P_sf"/>
</dbReference>
<sequence length="1385" mass="146111">MLGRLGEQARLRLLAQAFERGMAAKAVAALVEGALGDLVEVNAALCDLVGHGRDELLGRSCATLFDAADRPPVVAALAALARDERRELVLDGQLRRQDGGLVPVTIRATVIHDALGGAHVAAEFAARTTAATAPATATTAPGGHSEALLDAIVSATPDLLLVSTPQGQVVRANDSWERLLGWTEADLQGMDVTTLIHPDDVASSVAAARVAADGGPAAGLRNRYRTRGGDYLWLQWNGAALPGQDLVVGIARDVTAAVEAQRRAERETARLRTTIAVQREVTATADDRAAVLRLMAERTLQVIPGGDAAVVALLDADGAALQVAAGTGTAGADDPRIPVNGSLSGLAILTGSTQRCDDTRADERISAAVSAAVGVRSVIVAPLLGVSGPLGALLVSSPAPGAFNDADEQQLTLLADALAGALRHADDAARNQALLRATTAANAQLQAQRGEALAAVERLEHSERRFADVFDHSPVAKVVVGLRGADRGRITLANPAFARLLGYSAGEAAALTVTDLLAEPSAALEQALTALADGRASRAVRQSVLRHRDGHRIEVATHTSVITDARGPAAAVLQMLDVSAERAAARSTEREFQRLRDTLLVQREVTAAAADRDSAIRVVADRAVQLFPAADGAVVELLDGDALYYAATAGTLGRALGTRVPVVGSLSGTVLATGAPAACADTSDDPRVNRATCARLGIGSMLIAPLLAGDTVIGALKVSAVRPRAFDDTDEQQLALLADSLSSALRHADDAAHSAELLAERTRALAALEVSETRFKLAFDNSPLGVVLASLDPGQVGRYLHANAAMAAITGYSTAELMTMTFRDLQHPDDVASTDGLTAQLLSGERETLMVERRYRHKDGRTIWANVHVAIVREHGIPRYLVNQVEDVTQRRAELAQLHRQATLLQLIPAAVIVRGLDGRIVWWNQGAEDLYGWPLAAATGEVTHELLATGFPDGGTEADQTAALLRDGRWEGQLKHVTAAGRTAIVLSRQVLQHDDRPGLAGTVLEVNTDVTAERAAEDALAASEARFRAQFHNSAVGQIVRNLDGSLAEVNAAYAAMLGYPPGQLLGTNSLHSMHPADLPAVASRLDDLLAGRRAAFTLEGRIRHARGHWVDVEASVTLVRDPDGRPDHFIGVVTDTTRRRAAERARDAAATELADRNTELEDANRLKLDLIGMLGHEIGNPLAAILGYTEIFLDDWAALDDARKTKIITGISRQAHRLDDIVQEVLTMVRIDAGAIHAHREPVRLHEQIHTALTAAGADVPILGPSVDALVNAGHLQHILTNLISNAGKYGGGAIAVRVVDPGDGRVQIRVEDEGPGVPEEFRDRLFQRLARADRDAGRVKGTGLGLYIVHSLVRANGGDVHHEPNPGGGSVFVVTLEAPDQ</sequence>
<keyword evidence="12" id="KW-1185">Reference proteome</keyword>
<feature type="domain" description="PAC" evidence="10">
    <location>
        <begin position="1099"/>
        <end position="1151"/>
    </location>
</feature>
<dbReference type="SUPFAM" id="SSF55781">
    <property type="entry name" value="GAF domain-like"/>
    <property type="match status" value="2"/>
</dbReference>
<dbReference type="InterPro" id="IPR003661">
    <property type="entry name" value="HisK_dim/P_dom"/>
</dbReference>
<feature type="domain" description="PAS" evidence="9">
    <location>
        <begin position="771"/>
        <end position="845"/>
    </location>
</feature>
<dbReference type="SMART" id="SM00387">
    <property type="entry name" value="HATPase_c"/>
    <property type="match status" value="1"/>
</dbReference>
<dbReference type="InterPro" id="IPR004358">
    <property type="entry name" value="Sig_transdc_His_kin-like_C"/>
</dbReference>
<dbReference type="EMBL" id="BAAAQD010000012">
    <property type="protein sequence ID" value="GAA1532388.1"/>
    <property type="molecule type" value="Genomic_DNA"/>
</dbReference>
<feature type="domain" description="PAS" evidence="9">
    <location>
        <begin position="462"/>
        <end position="507"/>
    </location>
</feature>
<dbReference type="InterPro" id="IPR001610">
    <property type="entry name" value="PAC"/>
</dbReference>
<dbReference type="Pfam" id="PF13426">
    <property type="entry name" value="PAS_9"/>
    <property type="match status" value="1"/>
</dbReference>
<dbReference type="InterPro" id="IPR000014">
    <property type="entry name" value="PAS"/>
</dbReference>
<dbReference type="Pfam" id="PF00512">
    <property type="entry name" value="HisKA"/>
    <property type="match status" value="1"/>
</dbReference>
<dbReference type="Proteomes" id="UP001501470">
    <property type="component" value="Unassembled WGS sequence"/>
</dbReference>
<dbReference type="RefSeq" id="WP_344505389.1">
    <property type="nucleotide sequence ID" value="NZ_BAAAQD010000012.1"/>
</dbReference>
<organism evidence="11 12">
    <name type="scientific">Dactylosporangium maewongense</name>
    <dbReference type="NCBI Taxonomy" id="634393"/>
    <lineage>
        <taxon>Bacteria</taxon>
        <taxon>Bacillati</taxon>
        <taxon>Actinomycetota</taxon>
        <taxon>Actinomycetes</taxon>
        <taxon>Micromonosporales</taxon>
        <taxon>Micromonosporaceae</taxon>
        <taxon>Dactylosporangium</taxon>
    </lineage>
</organism>
<feature type="domain" description="Histidine kinase" evidence="8">
    <location>
        <begin position="1176"/>
        <end position="1384"/>
    </location>
</feature>
<dbReference type="PANTHER" id="PTHR43304">
    <property type="entry name" value="PHYTOCHROME-LIKE PROTEIN CPH1"/>
    <property type="match status" value="1"/>
</dbReference>
<dbReference type="CDD" id="cd00130">
    <property type="entry name" value="PAS"/>
    <property type="match status" value="6"/>
</dbReference>
<evidence type="ECO:0000259" key="9">
    <source>
        <dbReference type="PROSITE" id="PS50112"/>
    </source>
</evidence>
<dbReference type="SUPFAM" id="SSF55874">
    <property type="entry name" value="ATPase domain of HSP90 chaperone/DNA topoisomerase II/histidine kinase"/>
    <property type="match status" value="1"/>
</dbReference>
<evidence type="ECO:0000256" key="5">
    <source>
        <dbReference type="ARBA" id="ARBA00022679"/>
    </source>
</evidence>